<keyword evidence="1" id="KW-0812">Transmembrane</keyword>
<feature type="transmembrane region" description="Helical" evidence="1">
    <location>
        <begin position="38"/>
        <end position="58"/>
    </location>
</feature>
<dbReference type="Proteomes" id="UP001181533">
    <property type="component" value="Unassembled WGS sequence"/>
</dbReference>
<feature type="transmembrane region" description="Helical" evidence="1">
    <location>
        <begin position="131"/>
        <end position="150"/>
    </location>
</feature>
<dbReference type="AlphaFoldDB" id="A0AB35PE95"/>
<reference evidence="2" key="1">
    <citation type="submission" date="2019-07" db="EMBL/GenBank/DDBJ databases">
        <title>Phylogenomic Reclassification of ATCC Bacillus Strains and Various Taxa within the Genus Bacillus.</title>
        <authorList>
            <person name="Riojas M.A."/>
            <person name="Frank A.M."/>
            <person name="Fenn S.L."/>
            <person name="King S.P."/>
            <person name="Brower S.M."/>
            <person name="Hazbon M.H."/>
        </authorList>
    </citation>
    <scope>NUCLEOTIDE SEQUENCE</scope>
    <source>
        <strain evidence="2">ATCC 35646</strain>
    </source>
</reference>
<comment type="caution">
    <text evidence="2">The sequence shown here is derived from an EMBL/GenBank/DDBJ whole genome shotgun (WGS) entry which is preliminary data.</text>
</comment>
<feature type="transmembrane region" description="Helical" evidence="1">
    <location>
        <begin position="64"/>
        <end position="83"/>
    </location>
</feature>
<accession>A0AB35PE95</accession>
<feature type="transmembrane region" description="Helical" evidence="1">
    <location>
        <begin position="12"/>
        <end position="31"/>
    </location>
</feature>
<sequence>MKYLNSANLGWFVLSQTILGIGNYAIMCAIFRLRFHRHITIISVISFLTSVINYSIYFNKQHDGLGYLVPIIGMVISFLYLAAVEKVPVIWSLVVTVAGGVIIPLIIQIAIIYCSFGFFSPLELKAHIWRNYAMDITSGFIYGVMAFILYSQDWTFNFNFERIRFKREKHFVIAISLFGAVYLPASFFMSHVRGIDLNLTFLAISSSILFIILLVFAIKKEKTETEIKYTKKITEVETNA</sequence>
<dbReference type="EMBL" id="VKQN01000014">
    <property type="protein sequence ID" value="MDR4177050.1"/>
    <property type="molecule type" value="Genomic_DNA"/>
</dbReference>
<evidence type="ECO:0000313" key="3">
    <source>
        <dbReference type="Proteomes" id="UP001181533"/>
    </source>
</evidence>
<dbReference type="RefSeq" id="WP_003254302.1">
    <property type="nucleotide sequence ID" value="NZ_CM014766.1"/>
</dbReference>
<evidence type="ECO:0000313" key="2">
    <source>
        <dbReference type="EMBL" id="MDR4177050.1"/>
    </source>
</evidence>
<gene>
    <name evidence="2" type="ORF">FO599_13225</name>
</gene>
<protein>
    <submittedName>
        <fullName evidence="2">Uncharacterized protein</fullName>
    </submittedName>
</protein>
<feature type="transmembrane region" description="Helical" evidence="1">
    <location>
        <begin position="90"/>
        <end position="119"/>
    </location>
</feature>
<evidence type="ECO:0000256" key="1">
    <source>
        <dbReference type="SAM" id="Phobius"/>
    </source>
</evidence>
<keyword evidence="1" id="KW-0472">Membrane</keyword>
<name>A0AB35PE95_BACTU</name>
<feature type="transmembrane region" description="Helical" evidence="1">
    <location>
        <begin position="171"/>
        <end position="191"/>
    </location>
</feature>
<organism evidence="2 3">
    <name type="scientific">Bacillus thuringiensis</name>
    <dbReference type="NCBI Taxonomy" id="1428"/>
    <lineage>
        <taxon>Bacteria</taxon>
        <taxon>Bacillati</taxon>
        <taxon>Bacillota</taxon>
        <taxon>Bacilli</taxon>
        <taxon>Bacillales</taxon>
        <taxon>Bacillaceae</taxon>
        <taxon>Bacillus</taxon>
        <taxon>Bacillus cereus group</taxon>
    </lineage>
</organism>
<proteinExistence type="predicted"/>
<keyword evidence="1" id="KW-1133">Transmembrane helix</keyword>
<feature type="transmembrane region" description="Helical" evidence="1">
    <location>
        <begin position="197"/>
        <end position="218"/>
    </location>
</feature>